<evidence type="ECO:0000313" key="8">
    <source>
        <dbReference type="Proteomes" id="UP000660262"/>
    </source>
</evidence>
<feature type="region of interest" description="Disordered" evidence="5">
    <location>
        <begin position="248"/>
        <end position="271"/>
    </location>
</feature>
<dbReference type="EMBL" id="BNJQ01000009">
    <property type="protein sequence ID" value="GHP05247.1"/>
    <property type="molecule type" value="Genomic_DNA"/>
</dbReference>
<comment type="caution">
    <text evidence="7">The sequence shown here is derived from an EMBL/GenBank/DDBJ whole genome shotgun (WGS) entry which is preliminary data.</text>
</comment>
<dbReference type="InterPro" id="IPR006603">
    <property type="entry name" value="PQ-loop_rpt"/>
</dbReference>
<organism evidence="7 8">
    <name type="scientific">Pycnococcus provasolii</name>
    <dbReference type="NCBI Taxonomy" id="41880"/>
    <lineage>
        <taxon>Eukaryota</taxon>
        <taxon>Viridiplantae</taxon>
        <taxon>Chlorophyta</taxon>
        <taxon>Pseudoscourfieldiophyceae</taxon>
        <taxon>Pseudoscourfieldiales</taxon>
        <taxon>Pycnococcaceae</taxon>
        <taxon>Pycnococcus</taxon>
    </lineage>
</organism>
<evidence type="ECO:0000256" key="5">
    <source>
        <dbReference type="SAM" id="MobiDB-lite"/>
    </source>
</evidence>
<feature type="transmembrane region" description="Helical" evidence="6">
    <location>
        <begin position="74"/>
        <end position="95"/>
    </location>
</feature>
<dbReference type="AlphaFoldDB" id="A0A830HJQ6"/>
<dbReference type="FunFam" id="1.20.1280.290:FF:000009">
    <property type="entry name" value="PQ loop repeat family protein"/>
    <property type="match status" value="1"/>
</dbReference>
<proteinExistence type="predicted"/>
<comment type="subcellular location">
    <subcellularLocation>
        <location evidence="1">Membrane</location>
        <topology evidence="1">Multi-pass membrane protein</topology>
    </subcellularLocation>
</comment>
<dbReference type="SMART" id="SM00679">
    <property type="entry name" value="CTNS"/>
    <property type="match status" value="2"/>
</dbReference>
<feature type="transmembrane region" description="Helical" evidence="6">
    <location>
        <begin position="324"/>
        <end position="344"/>
    </location>
</feature>
<dbReference type="GO" id="GO:0098852">
    <property type="term" value="C:lytic vacuole membrane"/>
    <property type="evidence" value="ECO:0007669"/>
    <property type="project" value="UniProtKB-ARBA"/>
</dbReference>
<keyword evidence="2 6" id="KW-0812">Transmembrane</keyword>
<protein>
    <submittedName>
        <fullName evidence="7">Uncharacterized protein</fullName>
    </submittedName>
</protein>
<accession>A0A830HJQ6</accession>
<dbReference type="Pfam" id="PF04193">
    <property type="entry name" value="PQ-loop"/>
    <property type="match status" value="2"/>
</dbReference>
<feature type="compositionally biased region" description="Pro residues" evidence="5">
    <location>
        <begin position="254"/>
        <end position="271"/>
    </location>
</feature>
<evidence type="ECO:0000313" key="7">
    <source>
        <dbReference type="EMBL" id="GHP05247.1"/>
    </source>
</evidence>
<feature type="transmembrane region" description="Helical" evidence="6">
    <location>
        <begin position="107"/>
        <end position="127"/>
    </location>
</feature>
<evidence type="ECO:0000256" key="3">
    <source>
        <dbReference type="ARBA" id="ARBA00022989"/>
    </source>
</evidence>
<dbReference type="Gene3D" id="1.20.1280.290">
    <property type="match status" value="2"/>
</dbReference>
<dbReference type="PANTHER" id="PTHR16201:SF34">
    <property type="entry name" value="LYSOSOMAL AMINO ACID TRANSPORTER 1"/>
    <property type="match status" value="1"/>
</dbReference>
<feature type="region of interest" description="Disordered" evidence="5">
    <location>
        <begin position="173"/>
        <end position="216"/>
    </location>
</feature>
<evidence type="ECO:0000256" key="4">
    <source>
        <dbReference type="ARBA" id="ARBA00023136"/>
    </source>
</evidence>
<sequence>MIRRKNRLPAQVQVDLEVEGTNPLHAQSIYSFSRAPTSLPMAPHGDGGCLCLSGSITWLQDYFETCIYSHEELLGFYVGLLSIALWSVAQIPQFLENQANRSSDALSVWFLLQWLLGDSANLLGCLLTGTQQPTETYTAVYFILADLMMLGQYTYYALRDRLMQLPVYDTLPTTPNTPSANDNNNHNSSSSDNTDANDSPAGGSAGRPPRAPGSAARATAAYSVSALVAVATVRTLLQTTHANNSMTTLLADAPSPPPPNAPPSPPQPPPASAMCGYSNNPMWMQNTGVTLGWLSSVFYLCGRLSQLWMVLVERKGNAKGLSPWLFLIAVMANAAYGAGIILAANGDAVPTSQIPWVIGSLGTMGLDMLLLMLAVRARMENPTEAAGTSDDDKDEPLLRARDSASSFE</sequence>
<feature type="transmembrane region" description="Helical" evidence="6">
    <location>
        <begin position="356"/>
        <end position="375"/>
    </location>
</feature>
<gene>
    <name evidence="7" type="ORF">PPROV_000399900</name>
</gene>
<dbReference type="GO" id="GO:0015174">
    <property type="term" value="F:basic amino acid transmembrane transporter activity"/>
    <property type="evidence" value="ECO:0007669"/>
    <property type="project" value="TreeGrafter"/>
</dbReference>
<dbReference type="InterPro" id="IPR051415">
    <property type="entry name" value="LAAT-1"/>
</dbReference>
<name>A0A830HJQ6_9CHLO</name>
<feature type="region of interest" description="Disordered" evidence="5">
    <location>
        <begin position="383"/>
        <end position="408"/>
    </location>
</feature>
<dbReference type="PANTHER" id="PTHR16201">
    <property type="entry name" value="SEVEN TRANSMEMBRANE PROTEIN 1-RELATED"/>
    <property type="match status" value="1"/>
</dbReference>
<evidence type="ECO:0000256" key="2">
    <source>
        <dbReference type="ARBA" id="ARBA00022692"/>
    </source>
</evidence>
<keyword evidence="4 6" id="KW-0472">Membrane</keyword>
<keyword evidence="3 6" id="KW-1133">Transmembrane helix</keyword>
<evidence type="ECO:0000256" key="1">
    <source>
        <dbReference type="ARBA" id="ARBA00004141"/>
    </source>
</evidence>
<dbReference type="OrthoDB" id="497757at2759"/>
<feature type="transmembrane region" description="Helical" evidence="6">
    <location>
        <begin position="139"/>
        <end position="158"/>
    </location>
</feature>
<dbReference type="Proteomes" id="UP000660262">
    <property type="component" value="Unassembled WGS sequence"/>
</dbReference>
<evidence type="ECO:0000256" key="6">
    <source>
        <dbReference type="SAM" id="Phobius"/>
    </source>
</evidence>
<reference evidence="7" key="1">
    <citation type="submission" date="2020-10" db="EMBL/GenBank/DDBJ databases">
        <title>Unveiling of a novel bifunctional photoreceptor, Dualchrome1, isolated from a cosmopolitan green alga.</title>
        <authorList>
            <person name="Suzuki S."/>
            <person name="Kawachi M."/>
        </authorList>
    </citation>
    <scope>NUCLEOTIDE SEQUENCE</scope>
    <source>
        <strain evidence="7">NIES 2893</strain>
    </source>
</reference>
<keyword evidence="8" id="KW-1185">Reference proteome</keyword>